<evidence type="ECO:0000256" key="2">
    <source>
        <dbReference type="ARBA" id="ARBA00022801"/>
    </source>
</evidence>
<reference evidence="5" key="1">
    <citation type="submission" date="2012-11" db="EMBL/GenBank/DDBJ databases">
        <title>Dependencies among metagenomic species, viruses, plasmids and units of genetic variation.</title>
        <authorList>
            <person name="Nielsen H.B."/>
            <person name="Almeida M."/>
            <person name="Juncker A.S."/>
            <person name="Rasmussen S."/>
            <person name="Li J."/>
            <person name="Sunagawa S."/>
            <person name="Plichta D."/>
            <person name="Gautier L."/>
            <person name="Le Chatelier E."/>
            <person name="Peletier E."/>
            <person name="Bonde I."/>
            <person name="Nielsen T."/>
            <person name="Manichanh C."/>
            <person name="Arumugam M."/>
            <person name="Batto J."/>
            <person name="Santos M.B.Q.D."/>
            <person name="Blom N."/>
            <person name="Borruel N."/>
            <person name="Burgdorf K.S."/>
            <person name="Boumezbeur F."/>
            <person name="Casellas F."/>
            <person name="Dore J."/>
            <person name="Guarner F."/>
            <person name="Hansen T."/>
            <person name="Hildebrand F."/>
            <person name="Kaas R.S."/>
            <person name="Kennedy S."/>
            <person name="Kristiansen K."/>
            <person name="Kultima J.R."/>
            <person name="Leonard P."/>
            <person name="Levenez F."/>
            <person name="Lund O."/>
            <person name="Moumen B."/>
            <person name="Le Paslier D."/>
            <person name="Pons N."/>
            <person name="Pedersen O."/>
            <person name="Prifti E."/>
            <person name="Qin J."/>
            <person name="Raes J."/>
            <person name="Tap J."/>
            <person name="Tims S."/>
            <person name="Ussery D.W."/>
            <person name="Yamada T."/>
            <person name="MetaHit consortium"/>
            <person name="Renault P."/>
            <person name="Sicheritz-Ponten T."/>
            <person name="Bork P."/>
            <person name="Wang J."/>
            <person name="Brunak S."/>
            <person name="Ehrlich S.D."/>
        </authorList>
    </citation>
    <scope>NUCLEOTIDE SEQUENCE [LARGE SCALE GENOMIC DNA]</scope>
</reference>
<keyword evidence="2 4" id="KW-0378">Hydrolase</keyword>
<accession>R6UHQ1</accession>
<evidence type="ECO:0008006" key="7">
    <source>
        <dbReference type="Google" id="ProtNLM"/>
    </source>
</evidence>
<comment type="similarity">
    <text evidence="1 4">Belongs to the glycosyl hydrolase 28 family.</text>
</comment>
<evidence type="ECO:0000256" key="1">
    <source>
        <dbReference type="ARBA" id="ARBA00008834"/>
    </source>
</evidence>
<evidence type="ECO:0000256" key="3">
    <source>
        <dbReference type="ARBA" id="ARBA00023295"/>
    </source>
</evidence>
<sequence>MNKLFGDGIHDDYPAIQEMIDSGAREVILPDPQKCYLISKTLVLPSDFRLVLPRFAEIRLMDQANCPMIRNTWNTSRGHFSYNSYNSEINRIDLWNYSEQISTLPEDTCHDFEVIGGIWNFNNKNQKPNPILSGDFDGGAYTGFGMQFFNVTNFRISSLTLKDPVNFAITIDAASFFSVSDITFDYNSGNPAAINMDGIHINGNCHHAHLRNLMGACYDDVVALNAFEGFSGPISNIYIDGIFAENCHSAVRLLAVFEEISNIHISDIYGTYYQYCIGFTRYYETEHPTGIMKTIDIRNVYASKASRDGIYPYPDTYVYPLIYFESRLVVTDVSIDCLCRREKVIPVETISVEKGAVIENMRLSRIIEENLTGKDFSFLTNYGTIQRLVQKDIRLGDNYPVDSVTEDQMRK</sequence>
<evidence type="ECO:0000313" key="6">
    <source>
        <dbReference type="Proteomes" id="UP000017938"/>
    </source>
</evidence>
<dbReference type="Pfam" id="PF00295">
    <property type="entry name" value="Glyco_hydro_28"/>
    <property type="match status" value="1"/>
</dbReference>
<dbReference type="AlphaFoldDB" id="R6UHQ1"/>
<evidence type="ECO:0000313" key="5">
    <source>
        <dbReference type="EMBL" id="CDC70327.1"/>
    </source>
</evidence>
<dbReference type="InterPro" id="IPR012334">
    <property type="entry name" value="Pectin_lyas_fold"/>
</dbReference>
<dbReference type="Gene3D" id="2.160.20.10">
    <property type="entry name" value="Single-stranded right-handed beta-helix, Pectin lyase-like"/>
    <property type="match status" value="1"/>
</dbReference>
<dbReference type="EMBL" id="CBFW010000027">
    <property type="protein sequence ID" value="CDC70327.1"/>
    <property type="molecule type" value="Genomic_DNA"/>
</dbReference>
<keyword evidence="3 4" id="KW-0326">Glycosidase</keyword>
<protein>
    <recommendedName>
        <fullName evidence="7">Pectate lyase superfamily protein domain-containing protein</fullName>
    </recommendedName>
</protein>
<organism evidence="5 6">
    <name type="scientific">Candidatus Colimorpha enterica</name>
    <dbReference type="NCBI Taxonomy" id="3083063"/>
    <lineage>
        <taxon>Bacteria</taxon>
        <taxon>Pseudomonadati</taxon>
        <taxon>Bacteroidota</taxon>
        <taxon>Bacteroidia</taxon>
        <taxon>Bacteroidales</taxon>
        <taxon>Candidatus Colimorpha</taxon>
    </lineage>
</organism>
<dbReference type="GO" id="GO:0004650">
    <property type="term" value="F:polygalacturonase activity"/>
    <property type="evidence" value="ECO:0007669"/>
    <property type="project" value="InterPro"/>
</dbReference>
<dbReference type="InterPro" id="IPR011050">
    <property type="entry name" value="Pectin_lyase_fold/virulence"/>
</dbReference>
<name>R6UHQ1_9BACT</name>
<comment type="caution">
    <text evidence="5">The sequence shown here is derived from an EMBL/GenBank/DDBJ whole genome shotgun (WGS) entry which is preliminary data.</text>
</comment>
<dbReference type="STRING" id="1263015.BN580_00708"/>
<dbReference type="Proteomes" id="UP000017938">
    <property type="component" value="Unassembled WGS sequence"/>
</dbReference>
<gene>
    <name evidence="5" type="ORF">BN580_00708</name>
</gene>
<evidence type="ECO:0000256" key="4">
    <source>
        <dbReference type="RuleBase" id="RU361169"/>
    </source>
</evidence>
<dbReference type="InterPro" id="IPR000743">
    <property type="entry name" value="Glyco_hydro_28"/>
</dbReference>
<proteinExistence type="inferred from homology"/>
<dbReference type="SUPFAM" id="SSF51126">
    <property type="entry name" value="Pectin lyase-like"/>
    <property type="match status" value="1"/>
</dbReference>
<dbReference type="GO" id="GO:0005975">
    <property type="term" value="P:carbohydrate metabolic process"/>
    <property type="evidence" value="ECO:0007669"/>
    <property type="project" value="InterPro"/>
</dbReference>